<dbReference type="Proteomes" id="UP001164250">
    <property type="component" value="Chromosome 8"/>
</dbReference>
<accession>A0ACC1AW52</accession>
<gene>
    <name evidence="1" type="ORF">Patl1_14241</name>
</gene>
<evidence type="ECO:0000313" key="1">
    <source>
        <dbReference type="EMBL" id="KAJ0090882.1"/>
    </source>
</evidence>
<name>A0ACC1AW52_9ROSI</name>
<keyword evidence="2" id="KW-1185">Reference proteome</keyword>
<comment type="caution">
    <text evidence="1">The sequence shown here is derived from an EMBL/GenBank/DDBJ whole genome shotgun (WGS) entry which is preliminary data.</text>
</comment>
<reference evidence="2" key="1">
    <citation type="journal article" date="2023" name="G3 (Bethesda)">
        <title>Genome assembly and association tests identify interacting loci associated with vigor, precocity, and sex in interspecific pistachio rootstocks.</title>
        <authorList>
            <person name="Palmer W."/>
            <person name="Jacygrad E."/>
            <person name="Sagayaradj S."/>
            <person name="Cavanaugh K."/>
            <person name="Han R."/>
            <person name="Bertier L."/>
            <person name="Beede B."/>
            <person name="Kafkas S."/>
            <person name="Golino D."/>
            <person name="Preece J."/>
            <person name="Michelmore R."/>
        </authorList>
    </citation>
    <scope>NUCLEOTIDE SEQUENCE [LARGE SCALE GENOMIC DNA]</scope>
</reference>
<proteinExistence type="predicted"/>
<protein>
    <submittedName>
        <fullName evidence="1">Uncharacterized protein</fullName>
    </submittedName>
</protein>
<sequence length="203" mass="23006">MDVNLPESQEWFPKWVWKKLEKGEFHDMMLYQPEARPCISVVVKMLEEGLEIPAPKNPFPHLMTQSPVPDLVAKYTDTQHEVFSFVDIWWFSYSLQVPPPRMAPSTKGQQHCHRPQTESPTMDKFLNDMEREKPIRFTSQKLRIATDDFTNLLGTGGPQLPADTYVPGSGSTFDLSSSMATGSSFTCATPIMGKYEIEIATST</sequence>
<organism evidence="1 2">
    <name type="scientific">Pistacia atlantica</name>
    <dbReference type="NCBI Taxonomy" id="434234"/>
    <lineage>
        <taxon>Eukaryota</taxon>
        <taxon>Viridiplantae</taxon>
        <taxon>Streptophyta</taxon>
        <taxon>Embryophyta</taxon>
        <taxon>Tracheophyta</taxon>
        <taxon>Spermatophyta</taxon>
        <taxon>Magnoliopsida</taxon>
        <taxon>eudicotyledons</taxon>
        <taxon>Gunneridae</taxon>
        <taxon>Pentapetalae</taxon>
        <taxon>rosids</taxon>
        <taxon>malvids</taxon>
        <taxon>Sapindales</taxon>
        <taxon>Anacardiaceae</taxon>
        <taxon>Pistacia</taxon>
    </lineage>
</organism>
<dbReference type="EMBL" id="CM047904">
    <property type="protein sequence ID" value="KAJ0090882.1"/>
    <property type="molecule type" value="Genomic_DNA"/>
</dbReference>
<evidence type="ECO:0000313" key="2">
    <source>
        <dbReference type="Proteomes" id="UP001164250"/>
    </source>
</evidence>